<evidence type="ECO:0000313" key="1">
    <source>
        <dbReference type="EMBL" id="GMN39704.1"/>
    </source>
</evidence>
<evidence type="ECO:0000313" key="2">
    <source>
        <dbReference type="Proteomes" id="UP001187192"/>
    </source>
</evidence>
<dbReference type="Proteomes" id="UP001187192">
    <property type="component" value="Unassembled WGS sequence"/>
</dbReference>
<protein>
    <submittedName>
        <fullName evidence="1">Uncharacterized protein</fullName>
    </submittedName>
</protein>
<gene>
    <name evidence="1" type="ORF">TIFTF001_008935</name>
</gene>
<name>A0AA87ZM84_FICCA</name>
<sequence length="71" mass="8216">MNWATDSKSLPRLQFNPFKVGTIGGGNRYRARKEKGPSFPLHFPHPGYMPSLPIFSQVKDIIMLHRESRFE</sequence>
<proteinExistence type="predicted"/>
<dbReference type="AlphaFoldDB" id="A0AA87ZM84"/>
<dbReference type="EMBL" id="BTGU01000010">
    <property type="protein sequence ID" value="GMN39704.1"/>
    <property type="molecule type" value="Genomic_DNA"/>
</dbReference>
<organism evidence="1 2">
    <name type="scientific">Ficus carica</name>
    <name type="common">Common fig</name>
    <dbReference type="NCBI Taxonomy" id="3494"/>
    <lineage>
        <taxon>Eukaryota</taxon>
        <taxon>Viridiplantae</taxon>
        <taxon>Streptophyta</taxon>
        <taxon>Embryophyta</taxon>
        <taxon>Tracheophyta</taxon>
        <taxon>Spermatophyta</taxon>
        <taxon>Magnoliopsida</taxon>
        <taxon>eudicotyledons</taxon>
        <taxon>Gunneridae</taxon>
        <taxon>Pentapetalae</taxon>
        <taxon>rosids</taxon>
        <taxon>fabids</taxon>
        <taxon>Rosales</taxon>
        <taxon>Moraceae</taxon>
        <taxon>Ficeae</taxon>
        <taxon>Ficus</taxon>
    </lineage>
</organism>
<accession>A0AA87ZM84</accession>
<comment type="caution">
    <text evidence="1">The sequence shown here is derived from an EMBL/GenBank/DDBJ whole genome shotgun (WGS) entry which is preliminary data.</text>
</comment>
<reference evidence="1" key="1">
    <citation type="submission" date="2023-07" db="EMBL/GenBank/DDBJ databases">
        <title>draft genome sequence of fig (Ficus carica).</title>
        <authorList>
            <person name="Takahashi T."/>
            <person name="Nishimura K."/>
        </authorList>
    </citation>
    <scope>NUCLEOTIDE SEQUENCE</scope>
</reference>
<keyword evidence="2" id="KW-1185">Reference proteome</keyword>